<name>A0ABD6T908_9BACI</name>
<protein>
    <recommendedName>
        <fullName evidence="3">DUF2691 domain-containing protein</fullName>
    </recommendedName>
</protein>
<reference evidence="1 2" key="1">
    <citation type="submission" date="2017-09" db="EMBL/GenBank/DDBJ databases">
        <title>Large-scale bioinformatics analysis of Bacillus genomes uncovers conserved roles of natural products in bacterial physiology.</title>
        <authorList>
            <consortium name="Agbiome Team Llc"/>
            <person name="Bleich R.M."/>
            <person name="Grubbs K.J."/>
            <person name="Santa Maria K.C."/>
            <person name="Allen S.E."/>
            <person name="Farag S."/>
            <person name="Shank E.A."/>
            <person name="Bowers A."/>
        </authorList>
    </citation>
    <scope>NUCLEOTIDE SEQUENCE [LARGE SCALE GENOMIC DNA]</scope>
    <source>
        <strain evidence="1 2">AFS037265</strain>
    </source>
</reference>
<gene>
    <name evidence="1" type="ORF">COF81_12855</name>
</gene>
<dbReference type="RefSeq" id="WP_098125668.1">
    <property type="nucleotide sequence ID" value="NZ_NUDJ01000148.1"/>
</dbReference>
<evidence type="ECO:0000313" key="1">
    <source>
        <dbReference type="EMBL" id="PHE97012.1"/>
    </source>
</evidence>
<dbReference type="Pfam" id="PF10903">
    <property type="entry name" value="DUF2691"/>
    <property type="match status" value="1"/>
</dbReference>
<sequence length="157" mass="18480">MKNIGIHFHAPEDENFTLSILSLLELFNFQDYMWQIDTAEIHLTDEYGNFTNEMMFDDKRFIIGHRLEETLQNNDYYLIFLTMGAFPDMKKSSPTWVTTAKDFINTDCEFLLSIVDGFDISILCKDKHLLQKLYQHVQDLGYLDTKYLTESNSGTFF</sequence>
<comment type="caution">
    <text evidence="1">The sequence shown here is derived from an EMBL/GenBank/DDBJ whole genome shotgun (WGS) entry which is preliminary data.</text>
</comment>
<evidence type="ECO:0008006" key="3">
    <source>
        <dbReference type="Google" id="ProtNLM"/>
    </source>
</evidence>
<dbReference type="Proteomes" id="UP000221918">
    <property type="component" value="Unassembled WGS sequence"/>
</dbReference>
<dbReference type="InterPro" id="IPR020216">
    <property type="entry name" value="Uncharacterised_YncE"/>
</dbReference>
<accession>A0ABD6T908</accession>
<dbReference type="AlphaFoldDB" id="A0ABD6T908"/>
<organism evidence="1 2">
    <name type="scientific">Bacillus pseudomycoides</name>
    <dbReference type="NCBI Taxonomy" id="64104"/>
    <lineage>
        <taxon>Bacteria</taxon>
        <taxon>Bacillati</taxon>
        <taxon>Bacillota</taxon>
        <taxon>Bacilli</taxon>
        <taxon>Bacillales</taxon>
        <taxon>Bacillaceae</taxon>
        <taxon>Bacillus</taxon>
        <taxon>Bacillus cereus group</taxon>
    </lineage>
</organism>
<evidence type="ECO:0000313" key="2">
    <source>
        <dbReference type="Proteomes" id="UP000221918"/>
    </source>
</evidence>
<dbReference type="EMBL" id="NUTL01000049">
    <property type="protein sequence ID" value="PHE97012.1"/>
    <property type="molecule type" value="Genomic_DNA"/>
</dbReference>
<proteinExistence type="predicted"/>